<keyword evidence="1" id="KW-0548">Nucleotidyltransferase</keyword>
<comment type="caution">
    <text evidence="1">The sequence shown here is derived from an EMBL/GenBank/DDBJ whole genome shotgun (WGS) entry which is preliminary data.</text>
</comment>
<proteinExistence type="predicted"/>
<sequence>MGSDHAPLMCTFGFNKDFRLDLFSKVSFLELVNIIDKLKVDSSPGGGRGRLKMDLRLSGDLIPYNPNPLFLGVTFDEYLCFNKQFQNLRVRALKRLNIIKIFAHSSWHLKKTTLTSIYRALIGSMFDYSFFTVACISKTNLKLVQTVQNRAIRCIYKLRWDSPTRNLFSKDSYKWVLDICFNLIVEEYSGSWSENTAKVSVTSTPVGAFFSLIRISYACTVLIRHTQRDNLSIGLAISTDLFRKCDEFIVDEFTRYGVSTLIGSIGAQVNTE</sequence>
<protein>
    <submittedName>
        <fullName evidence="1">RNA-directed DNA polymerase from mobile element</fullName>
    </submittedName>
</protein>
<accession>A0A3M7SQW9</accession>
<reference evidence="1 2" key="1">
    <citation type="journal article" date="2018" name="Sci. Rep.">
        <title>Genomic signatures of local adaptation to the degree of environmental predictability in rotifers.</title>
        <authorList>
            <person name="Franch-Gras L."/>
            <person name="Hahn C."/>
            <person name="Garcia-Roger E.M."/>
            <person name="Carmona M.J."/>
            <person name="Serra M."/>
            <person name="Gomez A."/>
        </authorList>
    </citation>
    <scope>NUCLEOTIDE SEQUENCE [LARGE SCALE GENOMIC DNA]</scope>
    <source>
        <strain evidence="1">HYR1</strain>
    </source>
</reference>
<dbReference type="GO" id="GO:0003964">
    <property type="term" value="F:RNA-directed DNA polymerase activity"/>
    <property type="evidence" value="ECO:0007669"/>
    <property type="project" value="UniProtKB-KW"/>
</dbReference>
<name>A0A3M7SQW9_BRAPC</name>
<keyword evidence="1" id="KW-0695">RNA-directed DNA polymerase</keyword>
<organism evidence="1 2">
    <name type="scientific">Brachionus plicatilis</name>
    <name type="common">Marine rotifer</name>
    <name type="synonym">Brachionus muelleri</name>
    <dbReference type="NCBI Taxonomy" id="10195"/>
    <lineage>
        <taxon>Eukaryota</taxon>
        <taxon>Metazoa</taxon>
        <taxon>Spiralia</taxon>
        <taxon>Gnathifera</taxon>
        <taxon>Rotifera</taxon>
        <taxon>Eurotatoria</taxon>
        <taxon>Monogononta</taxon>
        <taxon>Pseudotrocha</taxon>
        <taxon>Ploima</taxon>
        <taxon>Brachionidae</taxon>
        <taxon>Brachionus</taxon>
    </lineage>
</organism>
<dbReference type="AlphaFoldDB" id="A0A3M7SQW9"/>
<keyword evidence="1" id="KW-0808">Transferase</keyword>
<dbReference type="EMBL" id="REGN01000924">
    <property type="protein sequence ID" value="RNA38095.1"/>
    <property type="molecule type" value="Genomic_DNA"/>
</dbReference>
<evidence type="ECO:0000313" key="1">
    <source>
        <dbReference type="EMBL" id="RNA38095.1"/>
    </source>
</evidence>
<gene>
    <name evidence="1" type="ORF">BpHYR1_051686</name>
</gene>
<dbReference type="Proteomes" id="UP000276133">
    <property type="component" value="Unassembled WGS sequence"/>
</dbReference>
<keyword evidence="2" id="KW-1185">Reference proteome</keyword>
<evidence type="ECO:0000313" key="2">
    <source>
        <dbReference type="Proteomes" id="UP000276133"/>
    </source>
</evidence>
<dbReference type="OrthoDB" id="411823at2759"/>